<protein>
    <submittedName>
        <fullName evidence="1">Uncharacterized protein</fullName>
    </submittedName>
</protein>
<proteinExistence type="predicted"/>
<accession>A0AC60PL49</accession>
<organism evidence="1 2">
    <name type="scientific">Ixodes persulcatus</name>
    <name type="common">Taiga tick</name>
    <dbReference type="NCBI Taxonomy" id="34615"/>
    <lineage>
        <taxon>Eukaryota</taxon>
        <taxon>Metazoa</taxon>
        <taxon>Ecdysozoa</taxon>
        <taxon>Arthropoda</taxon>
        <taxon>Chelicerata</taxon>
        <taxon>Arachnida</taxon>
        <taxon>Acari</taxon>
        <taxon>Parasitiformes</taxon>
        <taxon>Ixodida</taxon>
        <taxon>Ixodoidea</taxon>
        <taxon>Ixodidae</taxon>
        <taxon>Ixodinae</taxon>
        <taxon>Ixodes</taxon>
    </lineage>
</organism>
<evidence type="ECO:0000313" key="2">
    <source>
        <dbReference type="Proteomes" id="UP000805193"/>
    </source>
</evidence>
<dbReference type="EMBL" id="JABSTQ010010423">
    <property type="protein sequence ID" value="KAG0421076.1"/>
    <property type="molecule type" value="Genomic_DNA"/>
</dbReference>
<dbReference type="Proteomes" id="UP000805193">
    <property type="component" value="Unassembled WGS sequence"/>
</dbReference>
<keyword evidence="2" id="KW-1185">Reference proteome</keyword>
<reference evidence="1 2" key="1">
    <citation type="journal article" date="2020" name="Cell">
        <title>Large-Scale Comparative Analyses of Tick Genomes Elucidate Their Genetic Diversity and Vector Capacities.</title>
        <authorList>
            <consortium name="Tick Genome and Microbiome Consortium (TIGMIC)"/>
            <person name="Jia N."/>
            <person name="Wang J."/>
            <person name="Shi W."/>
            <person name="Du L."/>
            <person name="Sun Y."/>
            <person name="Zhan W."/>
            <person name="Jiang J.F."/>
            <person name="Wang Q."/>
            <person name="Zhang B."/>
            <person name="Ji P."/>
            <person name="Bell-Sakyi L."/>
            <person name="Cui X.M."/>
            <person name="Yuan T.T."/>
            <person name="Jiang B.G."/>
            <person name="Yang W.F."/>
            <person name="Lam T.T."/>
            <person name="Chang Q.C."/>
            <person name="Ding S.J."/>
            <person name="Wang X.J."/>
            <person name="Zhu J.G."/>
            <person name="Ruan X.D."/>
            <person name="Zhao L."/>
            <person name="Wei J.T."/>
            <person name="Ye R.Z."/>
            <person name="Que T.C."/>
            <person name="Du C.H."/>
            <person name="Zhou Y.H."/>
            <person name="Cheng J.X."/>
            <person name="Dai P.F."/>
            <person name="Guo W.B."/>
            <person name="Han X.H."/>
            <person name="Huang E.J."/>
            <person name="Li L.F."/>
            <person name="Wei W."/>
            <person name="Gao Y.C."/>
            <person name="Liu J.Z."/>
            <person name="Shao H.Z."/>
            <person name="Wang X."/>
            <person name="Wang C.C."/>
            <person name="Yang T.C."/>
            <person name="Huo Q.B."/>
            <person name="Li W."/>
            <person name="Chen H.Y."/>
            <person name="Chen S.E."/>
            <person name="Zhou L.G."/>
            <person name="Ni X.B."/>
            <person name="Tian J.H."/>
            <person name="Sheng Y."/>
            <person name="Liu T."/>
            <person name="Pan Y.S."/>
            <person name="Xia L.Y."/>
            <person name="Li J."/>
            <person name="Zhao F."/>
            <person name="Cao W.C."/>
        </authorList>
    </citation>
    <scope>NUCLEOTIDE SEQUENCE [LARGE SCALE GENOMIC DNA]</scope>
    <source>
        <strain evidence="1">Iper-2018</strain>
    </source>
</reference>
<name>A0AC60PL49_IXOPE</name>
<evidence type="ECO:0000313" key="1">
    <source>
        <dbReference type="EMBL" id="KAG0421076.1"/>
    </source>
</evidence>
<gene>
    <name evidence="1" type="ORF">HPB47_003018</name>
</gene>
<sequence>MEGTIPHHLPLPQWASFQGTRPGIPTTQVSATDSWPQGTPPPLPTHAFSMIASIIERHPQFIGELYSFLAQFAPLPPSPNGTQPQPGNRQEEQPSRGNNRQSSETAHTQSGAATSSNTGRCPETQDGDTPVQDCGVPPREFERAHIGEIIQNLARAPLTPPATMDADETEWPVPSPGRKRRRGFETSGHPKQVQLVQLAQPPTQTVVLRSVGKKEVGAYTGKEIKEAIERAGIQTTDQYTIRRNEKANAISIMTKDPLCLDKLLKDDFDLSEVKRAEKTARKARLTALLPPNPNPIPRGFPRWERVALHRLQTRTMMTPVWLARLHHPADPQDIGPDPNCQQCGVPATCSHLVWECAGYAQAREAAIHDLPGTLRPRSFLEWTHPNTTVNAEQKLIYASLIDFLRSSGVGVAALSFPDKIGEISSLGGTYKVAAPDVEVTANEIFGGTWVLVTEDDAGVHPLCRATRSYWLLQSSMSSYVDFAMEGSRRPGYHEQNDDGKAGGDIVLF</sequence>
<comment type="caution">
    <text evidence="1">The sequence shown here is derived from an EMBL/GenBank/DDBJ whole genome shotgun (WGS) entry which is preliminary data.</text>
</comment>